<dbReference type="PANTHER" id="PTHR34456:SF13">
    <property type="entry name" value="REVERSE TRANSCRIPTASE DOMAIN-CONTAINING PROTEIN"/>
    <property type="match status" value="1"/>
</dbReference>
<dbReference type="PROSITE" id="PS50878">
    <property type="entry name" value="RT_POL"/>
    <property type="match status" value="1"/>
</dbReference>
<evidence type="ECO:0000256" key="1">
    <source>
        <dbReference type="ARBA" id="ARBA00022484"/>
    </source>
</evidence>
<keyword evidence="2" id="KW-0808">Transferase</keyword>
<evidence type="ECO:0000313" key="5">
    <source>
        <dbReference type="EMBL" id="QHD64820.1"/>
    </source>
</evidence>
<organism evidence="5">
    <name type="scientific">Erysiphe necator associated mitovirus 9</name>
    <dbReference type="NCBI Taxonomy" id="2691997"/>
    <lineage>
        <taxon>Viruses</taxon>
        <taxon>Riboviria</taxon>
        <taxon>Orthornavirae</taxon>
        <taxon>Lenarviricota</taxon>
        <taxon>Howeltoviricetes</taxon>
        <taxon>Cryppavirales</taxon>
        <taxon>Mitoviridae</taxon>
        <taxon>Mitovirus</taxon>
    </lineage>
</organism>
<dbReference type="PANTHER" id="PTHR34456">
    <property type="entry name" value="MITOVIRUS RNA-DEPENDENT RNA POLYMERASE"/>
    <property type="match status" value="1"/>
</dbReference>
<evidence type="ECO:0000259" key="4">
    <source>
        <dbReference type="PROSITE" id="PS50878"/>
    </source>
</evidence>
<evidence type="ECO:0000256" key="2">
    <source>
        <dbReference type="ARBA" id="ARBA00022679"/>
    </source>
</evidence>
<reference evidence="5" key="1">
    <citation type="submission" date="2019-10" db="EMBL/GenBank/DDBJ databases">
        <title>The miscellaneous mycovirome associated to the plant pathogenic fungus Erysiphe necator.</title>
        <authorList>
            <person name="Rodriguez Romero J."/>
            <person name="Chiapello M."/>
            <person name="Cordoba L."/>
            <person name="Turina M."/>
            <person name="Ayllon M.A."/>
        </authorList>
    </citation>
    <scope>NUCLEOTIDE SEQUENCE</scope>
    <source>
        <strain evidence="5">PMS-18_DN52921</strain>
    </source>
</reference>
<protein>
    <submittedName>
        <fullName evidence="5">RdRp</fullName>
    </submittedName>
</protein>
<accession>A0A7U3MEX5</accession>
<dbReference type="InterPro" id="IPR008686">
    <property type="entry name" value="RNA_pol_mitovir"/>
</dbReference>
<dbReference type="SUPFAM" id="SSF56672">
    <property type="entry name" value="DNA/RNA polymerases"/>
    <property type="match status" value="1"/>
</dbReference>
<evidence type="ECO:0000256" key="3">
    <source>
        <dbReference type="ARBA" id="ARBA00022695"/>
    </source>
</evidence>
<dbReference type="InterPro" id="IPR000477">
    <property type="entry name" value="RT_dom"/>
</dbReference>
<name>A0A7U3MEX5_9VIRU</name>
<dbReference type="Pfam" id="PF05919">
    <property type="entry name" value="Mitovir_RNA_pol"/>
    <property type="match status" value="1"/>
</dbReference>
<proteinExistence type="predicted"/>
<dbReference type="GO" id="GO:0003968">
    <property type="term" value="F:RNA-directed RNA polymerase activity"/>
    <property type="evidence" value="ECO:0007669"/>
    <property type="project" value="UniProtKB-KW"/>
</dbReference>
<keyword evidence="3" id="KW-0548">Nucleotidyltransferase</keyword>
<feature type="domain" description="Reverse transcriptase" evidence="4">
    <location>
        <begin position="218"/>
        <end position="435"/>
    </location>
</feature>
<keyword evidence="1" id="KW-0696">RNA-directed RNA polymerase</keyword>
<sequence>MTTLNNIITIKLLTLLFGIHPSVSKRFLNTVSKIRKDSGLPFCIKYMKSVRLHITRYMCGKPLYSNDDRVSLTKGFPTRFIYLKGLIDSNNINKRGVLTLLYFIRSIKPTSEEYSKVSPKFNSITDNYKGKDYSIPMYFISDWVKENKLNKEIPKYDGKLHYLSNKSSPFGKSTLTGPFALFYMIEHAQNTLTYFLNMLGEGSYKNLIGDFIKLLWNDHRLMYPGKVKGSTGSISIVKDPELKLRPIAMLDYYSQFVLRPIHDDLLNNLSKLSQDRTYTQDPFNNWITKGNQFWSLDLSSATDRFPISLQEKLISVMYNNRDFASNWKKLLIDRSFEYKGTYLKYSVGQPMGAYSSWGAFTLCHHLVVAWAAKLAGLDNFKDYILLGDDIVINNDKVANKYIKVMTRLGVDISQAKTHVSKNTYEFAKRWIHKKIEISPLPLKGIISNIKNPHVVLQQLMVYCMRNNTLCKGTMLDLISKLYHNLKVGKRYYTFNTTHKLCYDLYHILRYAYNLSTNNELYSYLITKNKSIVNICNEDLVPSFLKAILCQGLYSQAEKAGNEIKTYFEDYISLYDKLPNFKIGDLRYEPILHGIYNRSIDIKKSLNNFVNDDNSNIIDCMNSMRIEKIDKLVSMNRETAITVSKLDKLWRKSLNDLNKITEENYFNYEISNFGLQTTAMKQWENKFKDTLSNHIGKYDVLRYGHYTDPKNAFANMWM</sequence>
<dbReference type="EMBL" id="MN557015">
    <property type="protein sequence ID" value="QHD64820.1"/>
    <property type="molecule type" value="Genomic_RNA"/>
</dbReference>
<dbReference type="InterPro" id="IPR043502">
    <property type="entry name" value="DNA/RNA_pol_sf"/>
</dbReference>